<evidence type="ECO:0000256" key="8">
    <source>
        <dbReference type="RuleBase" id="RU003664"/>
    </source>
</evidence>
<comment type="function">
    <text evidence="7 8">Cell wall formation. Catalyzes the addition of glutamate to the nucleotide precursor UDP-N-acetylmuramoyl-L-alanine (UMA).</text>
</comment>
<proteinExistence type="inferred from homology"/>
<dbReference type="EMBL" id="CP107020">
    <property type="protein sequence ID" value="UYG15566.1"/>
    <property type="molecule type" value="Genomic_DNA"/>
</dbReference>
<dbReference type="Pfam" id="PF21799">
    <property type="entry name" value="MurD-like_N"/>
    <property type="match status" value="1"/>
</dbReference>
<sequence length="500" mass="52443">MTAGLPGVLERPWPGLDVAGLTILVTGFGVSGYAVADQTMQRGARVLVVDSADTDENREKAQILEVLGVDVRLGREHTLALPAGERVDLVVTSPGWRPDQSLLVEAEDAGIPVWSEVELARRMQPVDGPAWLGVTGTNGKTTVVTMLESILLAAGLRAVACGNVGLPVIEAALDPGGYDVLAVELSSFQLHRTEHPACEAAVVLGISEDHLDWHGSLEAYARDKGRIYTGCEVACVYPVHDERVLGLVEDADVVEGARAIGLTLGSPAVSELGLVDGVLVDRAFLEERRTSALELAHLDDLAHLGPHGAPPHLVLDALAAAALARAHGIDPAAVREGLRAFRPGHHRAEVVAEAERVAYVDDSKATNPDAAAASLRSAEHIVWIAGGLTKGADVDALVADAASRLRGVVLIGQDETPFTEALGRHAADVPVVRMAPGDTDTEDGRRTFMQRTVDAAASLAHAGDVVLLAPAAASMDQFTDYGQRGVLFAEAARRRAGGTA</sequence>
<dbReference type="GO" id="GO:0008764">
    <property type="term" value="F:UDP-N-acetylmuramoylalanine-D-glutamate ligase activity"/>
    <property type="evidence" value="ECO:0007669"/>
    <property type="project" value="UniProtKB-EC"/>
</dbReference>
<evidence type="ECO:0000256" key="4">
    <source>
        <dbReference type="ARBA" id="ARBA00022598"/>
    </source>
</evidence>
<evidence type="ECO:0000256" key="2">
    <source>
        <dbReference type="ARBA" id="ARBA00004752"/>
    </source>
</evidence>
<dbReference type="PANTHER" id="PTHR43692:SF1">
    <property type="entry name" value="UDP-N-ACETYLMURAMOYLALANINE--D-GLUTAMATE LIGASE"/>
    <property type="match status" value="1"/>
</dbReference>
<dbReference type="Pfam" id="PF08245">
    <property type="entry name" value="Mur_ligase_M"/>
    <property type="match status" value="1"/>
</dbReference>
<evidence type="ECO:0000256" key="1">
    <source>
        <dbReference type="ARBA" id="ARBA00004496"/>
    </source>
</evidence>
<dbReference type="SUPFAM" id="SSF51984">
    <property type="entry name" value="MurCD N-terminal domain"/>
    <property type="match status" value="1"/>
</dbReference>
<dbReference type="RefSeq" id="WP_263592780.1">
    <property type="nucleotide sequence ID" value="NZ_CP107020.1"/>
</dbReference>
<keyword evidence="7 8" id="KW-0131">Cell cycle</keyword>
<keyword evidence="7 8" id="KW-0573">Peptidoglycan synthesis</keyword>
<feature type="binding site" evidence="7">
    <location>
        <begin position="136"/>
        <end position="142"/>
    </location>
    <ligand>
        <name>ATP</name>
        <dbReference type="ChEBI" id="CHEBI:30616"/>
    </ligand>
</feature>
<dbReference type="InterPro" id="IPR004101">
    <property type="entry name" value="Mur_ligase_C"/>
</dbReference>
<keyword evidence="7 8" id="KW-0132">Cell division</keyword>
<evidence type="ECO:0000313" key="11">
    <source>
        <dbReference type="EMBL" id="UYG15566.1"/>
    </source>
</evidence>
<comment type="subcellular location">
    <subcellularLocation>
        <location evidence="1 7 8">Cytoplasm</location>
    </subcellularLocation>
</comment>
<evidence type="ECO:0000256" key="7">
    <source>
        <dbReference type="HAMAP-Rule" id="MF_00639"/>
    </source>
</evidence>
<keyword evidence="4 7" id="KW-0436">Ligase</keyword>
<dbReference type="InterPro" id="IPR013221">
    <property type="entry name" value="Mur_ligase_cen"/>
</dbReference>
<gene>
    <name evidence="7 11" type="primary">murD</name>
    <name evidence="11" type="ORF">BRM3_07855</name>
</gene>
<dbReference type="InterPro" id="IPR036615">
    <property type="entry name" value="Mur_ligase_C_dom_sf"/>
</dbReference>
<dbReference type="EC" id="6.3.2.9" evidence="7 8"/>
<dbReference type="SUPFAM" id="SSF53623">
    <property type="entry name" value="MurD-like peptide ligases, catalytic domain"/>
    <property type="match status" value="1"/>
</dbReference>
<dbReference type="Gene3D" id="3.40.50.720">
    <property type="entry name" value="NAD(P)-binding Rossmann-like Domain"/>
    <property type="match status" value="1"/>
</dbReference>
<dbReference type="InterPro" id="IPR005762">
    <property type="entry name" value="MurD"/>
</dbReference>
<accession>A0ABY6FY73</accession>
<protein>
    <recommendedName>
        <fullName evidence="7 8">UDP-N-acetylmuramoylalanine--D-glutamate ligase</fullName>
        <ecNumber evidence="7 8">6.3.2.9</ecNumber>
    </recommendedName>
    <alternativeName>
        <fullName evidence="7">D-glutamic acid-adding enzyme</fullName>
    </alternativeName>
    <alternativeName>
        <fullName evidence="7">UDP-N-acetylmuramoyl-L-alanyl-D-glutamate synthetase</fullName>
    </alternativeName>
</protein>
<evidence type="ECO:0000256" key="3">
    <source>
        <dbReference type="ARBA" id="ARBA00022490"/>
    </source>
</evidence>
<keyword evidence="12" id="KW-1185">Reference proteome</keyword>
<dbReference type="PANTHER" id="PTHR43692">
    <property type="entry name" value="UDP-N-ACETYLMURAMOYLALANINE--D-GLUTAMATE LIGASE"/>
    <property type="match status" value="1"/>
</dbReference>
<dbReference type="Proteomes" id="UP001164305">
    <property type="component" value="Chromosome"/>
</dbReference>
<keyword evidence="6 7" id="KW-0067">ATP-binding</keyword>
<dbReference type="NCBIfam" id="TIGR01087">
    <property type="entry name" value="murD"/>
    <property type="match status" value="1"/>
</dbReference>
<feature type="domain" description="Mur ligase C-terminal" evidence="9">
    <location>
        <begin position="346"/>
        <end position="471"/>
    </location>
</feature>
<comment type="catalytic activity">
    <reaction evidence="7 8">
        <text>UDP-N-acetyl-alpha-D-muramoyl-L-alanine + D-glutamate + ATP = UDP-N-acetyl-alpha-D-muramoyl-L-alanyl-D-glutamate + ADP + phosphate + H(+)</text>
        <dbReference type="Rhea" id="RHEA:16429"/>
        <dbReference type="ChEBI" id="CHEBI:15378"/>
        <dbReference type="ChEBI" id="CHEBI:29986"/>
        <dbReference type="ChEBI" id="CHEBI:30616"/>
        <dbReference type="ChEBI" id="CHEBI:43474"/>
        <dbReference type="ChEBI" id="CHEBI:83898"/>
        <dbReference type="ChEBI" id="CHEBI:83900"/>
        <dbReference type="ChEBI" id="CHEBI:456216"/>
        <dbReference type="EC" id="6.3.2.9"/>
    </reaction>
</comment>
<comment type="pathway">
    <text evidence="2 7 8">Cell wall biogenesis; peptidoglycan biosynthesis.</text>
</comment>
<organism evidence="11 12">
    <name type="scientific">Brachybacterium huguangmaarense</name>
    <dbReference type="NCBI Taxonomy" id="1652028"/>
    <lineage>
        <taxon>Bacteria</taxon>
        <taxon>Bacillati</taxon>
        <taxon>Actinomycetota</taxon>
        <taxon>Actinomycetes</taxon>
        <taxon>Micrococcales</taxon>
        <taxon>Dermabacteraceae</taxon>
        <taxon>Brachybacterium</taxon>
    </lineage>
</organism>
<comment type="similarity">
    <text evidence="7">Belongs to the MurCDEF family.</text>
</comment>
<evidence type="ECO:0000256" key="5">
    <source>
        <dbReference type="ARBA" id="ARBA00022741"/>
    </source>
</evidence>
<feature type="domain" description="Mur ligase central" evidence="10">
    <location>
        <begin position="134"/>
        <end position="242"/>
    </location>
</feature>
<keyword evidence="7 8" id="KW-0133">Cell shape</keyword>
<dbReference type="SUPFAM" id="SSF53244">
    <property type="entry name" value="MurD-like peptide ligases, peptide-binding domain"/>
    <property type="match status" value="1"/>
</dbReference>
<keyword evidence="5 7" id="KW-0547">Nucleotide-binding</keyword>
<evidence type="ECO:0000259" key="10">
    <source>
        <dbReference type="Pfam" id="PF08245"/>
    </source>
</evidence>
<dbReference type="Gene3D" id="3.40.1190.10">
    <property type="entry name" value="Mur-like, catalytic domain"/>
    <property type="match status" value="1"/>
</dbReference>
<dbReference type="HAMAP" id="MF_00639">
    <property type="entry name" value="MurD"/>
    <property type="match status" value="1"/>
</dbReference>
<keyword evidence="3 7" id="KW-0963">Cytoplasm</keyword>
<reference evidence="11" key="1">
    <citation type="submission" date="2022-10" db="EMBL/GenBank/DDBJ databases">
        <title>Whole-Genome Sequencing of Brachybacterium huguangmaarense BRM-3, Isolated from Betula schmidtii.</title>
        <authorList>
            <person name="Haam D."/>
        </authorList>
    </citation>
    <scope>NUCLEOTIDE SEQUENCE</scope>
    <source>
        <strain evidence="11">BRM-3</strain>
    </source>
</reference>
<dbReference type="Gene3D" id="3.90.190.20">
    <property type="entry name" value="Mur ligase, C-terminal domain"/>
    <property type="match status" value="1"/>
</dbReference>
<dbReference type="InterPro" id="IPR036565">
    <property type="entry name" value="Mur-like_cat_sf"/>
</dbReference>
<name>A0ABY6FY73_9MICO</name>
<keyword evidence="7 8" id="KW-0961">Cell wall biogenesis/degradation</keyword>
<evidence type="ECO:0000259" key="9">
    <source>
        <dbReference type="Pfam" id="PF02875"/>
    </source>
</evidence>
<evidence type="ECO:0000256" key="6">
    <source>
        <dbReference type="ARBA" id="ARBA00022840"/>
    </source>
</evidence>
<dbReference type="Pfam" id="PF02875">
    <property type="entry name" value="Mur_ligase_C"/>
    <property type="match status" value="1"/>
</dbReference>
<evidence type="ECO:0000313" key="12">
    <source>
        <dbReference type="Proteomes" id="UP001164305"/>
    </source>
</evidence>